<evidence type="ECO:0000313" key="1">
    <source>
        <dbReference type="EMBL" id="EDN93984.1"/>
    </source>
</evidence>
<dbReference type="GeneID" id="5485137"/>
<dbReference type="InParanoid" id="A7EWZ2"/>
<proteinExistence type="predicted"/>
<dbReference type="EMBL" id="CH476634">
    <property type="protein sequence ID" value="EDN93984.1"/>
    <property type="molecule type" value="Genomic_DNA"/>
</dbReference>
<organism evidence="1 2">
    <name type="scientific">Sclerotinia sclerotiorum (strain ATCC 18683 / 1980 / Ss-1)</name>
    <name type="common">White mold</name>
    <name type="synonym">Whetzelinia sclerotiorum</name>
    <dbReference type="NCBI Taxonomy" id="665079"/>
    <lineage>
        <taxon>Eukaryota</taxon>
        <taxon>Fungi</taxon>
        <taxon>Dikarya</taxon>
        <taxon>Ascomycota</taxon>
        <taxon>Pezizomycotina</taxon>
        <taxon>Leotiomycetes</taxon>
        <taxon>Helotiales</taxon>
        <taxon>Sclerotiniaceae</taxon>
        <taxon>Sclerotinia</taxon>
    </lineage>
</organism>
<keyword evidence="2" id="KW-1185">Reference proteome</keyword>
<reference evidence="2" key="1">
    <citation type="journal article" date="2011" name="PLoS Genet.">
        <title>Genomic analysis of the necrotrophic fungal pathogens Sclerotinia sclerotiorum and Botrytis cinerea.</title>
        <authorList>
            <person name="Amselem J."/>
            <person name="Cuomo C.A."/>
            <person name="van Kan J.A."/>
            <person name="Viaud M."/>
            <person name="Benito E.P."/>
            <person name="Couloux A."/>
            <person name="Coutinho P.M."/>
            <person name="de Vries R.P."/>
            <person name="Dyer P.S."/>
            <person name="Fillinger S."/>
            <person name="Fournier E."/>
            <person name="Gout L."/>
            <person name="Hahn M."/>
            <person name="Kohn L."/>
            <person name="Lapalu N."/>
            <person name="Plummer K.M."/>
            <person name="Pradier J.M."/>
            <person name="Quevillon E."/>
            <person name="Sharon A."/>
            <person name="Simon A."/>
            <person name="ten Have A."/>
            <person name="Tudzynski B."/>
            <person name="Tudzynski P."/>
            <person name="Wincker P."/>
            <person name="Andrew M."/>
            <person name="Anthouard V."/>
            <person name="Beever R.E."/>
            <person name="Beffa R."/>
            <person name="Benoit I."/>
            <person name="Bouzid O."/>
            <person name="Brault B."/>
            <person name="Chen Z."/>
            <person name="Choquer M."/>
            <person name="Collemare J."/>
            <person name="Cotton P."/>
            <person name="Danchin E.G."/>
            <person name="Da Silva C."/>
            <person name="Gautier A."/>
            <person name="Giraud C."/>
            <person name="Giraud T."/>
            <person name="Gonzalez C."/>
            <person name="Grossetete S."/>
            <person name="Guldener U."/>
            <person name="Henrissat B."/>
            <person name="Howlett B.J."/>
            <person name="Kodira C."/>
            <person name="Kretschmer M."/>
            <person name="Lappartient A."/>
            <person name="Leroch M."/>
            <person name="Levis C."/>
            <person name="Mauceli E."/>
            <person name="Neuveglise C."/>
            <person name="Oeser B."/>
            <person name="Pearson M."/>
            <person name="Poulain J."/>
            <person name="Poussereau N."/>
            <person name="Quesneville H."/>
            <person name="Rascle C."/>
            <person name="Schumacher J."/>
            <person name="Segurens B."/>
            <person name="Sexton A."/>
            <person name="Silva E."/>
            <person name="Sirven C."/>
            <person name="Soanes D.M."/>
            <person name="Talbot N.J."/>
            <person name="Templeton M."/>
            <person name="Yandava C."/>
            <person name="Yarden O."/>
            <person name="Zeng Q."/>
            <person name="Rollins J.A."/>
            <person name="Lebrun M.H."/>
            <person name="Dickman M."/>
        </authorList>
    </citation>
    <scope>NUCLEOTIDE SEQUENCE [LARGE SCALE GENOMIC DNA]</scope>
    <source>
        <strain evidence="2">ATCC 18683 / 1980 / Ss-1</strain>
    </source>
</reference>
<name>A7EWZ2_SCLS1</name>
<dbReference type="AlphaFoldDB" id="A7EWZ2"/>
<dbReference type="RefSeq" id="XP_001589218.1">
    <property type="nucleotide sequence ID" value="XM_001589168.1"/>
</dbReference>
<dbReference type="Proteomes" id="UP000001312">
    <property type="component" value="Unassembled WGS sequence"/>
</dbReference>
<evidence type="ECO:0000313" key="2">
    <source>
        <dbReference type="Proteomes" id="UP000001312"/>
    </source>
</evidence>
<sequence length="153" mass="17922">MATNAKVTREMLKDKPWKQQEKLQKQKRNITYLEALANVVPLLFQSCRSRTPLGAFKILYLLCTEYMLQISTLHGQQMTMYHIILTNATNVLCRWMCTYSILVILIISSELTTATLWTSANFTTYQTIPLDWNLFLIEYQKQEILEEHLKGLQ</sequence>
<gene>
    <name evidence="1" type="ORF">SS1G_09851</name>
</gene>
<protein>
    <submittedName>
        <fullName evidence="1">Uncharacterized protein</fullName>
    </submittedName>
</protein>
<dbReference type="KEGG" id="ssl:SS1G_09851"/>
<accession>A7EWZ2</accession>